<keyword evidence="4" id="KW-1185">Reference proteome</keyword>
<sequence>MPPSSLGLAPRDILTTIFIRWRLILLAFLAPVVIALVAAALIPLRWPAEGLLLVQVSRESVGATDLTGTGPNVVSVDMPKVVQSEVDLLISDVVLRRALSGDGLQAIFPDAGAPRLFGLLPAAQVSIPQTARRLRAAMMVLSSNTSNLLRVVVALPDSERAVVAMQRVFDAYLAHRQSIFAQADAQLLSVETERMAADLRELDEAIARLRTETRILHLPQDIELANTRIASIVSRIDTLRERKAATDAQLRAARSALAVYPARVVAASETTNLAPNDESRNELTRLVLERRRMAAQYAPDWPPLRDLDQRIATLQQSIATNRNTRFETVRQVRNPAVEQLSLRIATLEVEADATGRQMAELERQAGEAEARAAALLRSEATLNDMGRRRDALDASFRQVAGRETGARIGEDARRSRSPSVIVAQQPLAAARPRDLSLALIVMGLVGGVVSAGATAVLLTLFRRSFATTDEAARGLGMPGLASIAPEARLAGGKATPAITDLTAMLLDARESGERLSLIQFVATGEDDGRGAIALAMAAEAARTRGLRTLLADLQSDGRDFMAAMGSHPVHEPQDPEQLLAFNTVLPNLWVAYGARESLLGDPHAGMERTVALLDRLRHDLDLVILVAPTDAEGYAMRRLTALVDANVLALRADGTDKAVARAARDAVLAAGGRLVGFVMSGERAPVPARLARLVA</sequence>
<organism evidence="3 4">
    <name type="scientific">Falsiroseomonas oleicola</name>
    <dbReference type="NCBI Taxonomy" id="2801474"/>
    <lineage>
        <taxon>Bacteria</taxon>
        <taxon>Pseudomonadati</taxon>
        <taxon>Pseudomonadota</taxon>
        <taxon>Alphaproteobacteria</taxon>
        <taxon>Acetobacterales</taxon>
        <taxon>Roseomonadaceae</taxon>
        <taxon>Falsiroseomonas</taxon>
    </lineage>
</organism>
<evidence type="ECO:0000313" key="3">
    <source>
        <dbReference type="EMBL" id="MBU8544870.1"/>
    </source>
</evidence>
<dbReference type="RefSeq" id="WP_216876492.1">
    <property type="nucleotide sequence ID" value="NZ_JAERQM010000004.1"/>
</dbReference>
<dbReference type="Proteomes" id="UP000689967">
    <property type="component" value="Unassembled WGS sequence"/>
</dbReference>
<proteinExistence type="predicted"/>
<protein>
    <recommendedName>
        <fullName evidence="5">Lipopolysaccharide biosynthesis protein</fullName>
    </recommendedName>
</protein>
<evidence type="ECO:0000313" key="4">
    <source>
        <dbReference type="Proteomes" id="UP000689967"/>
    </source>
</evidence>
<gene>
    <name evidence="3" type="ORF">JJQ90_14205</name>
</gene>
<dbReference type="InterPro" id="IPR050445">
    <property type="entry name" value="Bact_polysacc_biosynth/exp"/>
</dbReference>
<keyword evidence="2" id="KW-0472">Membrane</keyword>
<dbReference type="EMBL" id="JAERQM010000004">
    <property type="protein sequence ID" value="MBU8544870.1"/>
    <property type="molecule type" value="Genomic_DNA"/>
</dbReference>
<dbReference type="PANTHER" id="PTHR32309:SF13">
    <property type="entry name" value="FERRIC ENTEROBACTIN TRANSPORT PROTEIN FEPE"/>
    <property type="match status" value="1"/>
</dbReference>
<dbReference type="PANTHER" id="PTHR32309">
    <property type="entry name" value="TYROSINE-PROTEIN KINASE"/>
    <property type="match status" value="1"/>
</dbReference>
<comment type="caution">
    <text evidence="3">The sequence shown here is derived from an EMBL/GenBank/DDBJ whole genome shotgun (WGS) entry which is preliminary data.</text>
</comment>
<keyword evidence="2" id="KW-0812">Transmembrane</keyword>
<feature type="coiled-coil region" evidence="1">
    <location>
        <begin position="344"/>
        <end position="378"/>
    </location>
</feature>
<evidence type="ECO:0000256" key="1">
    <source>
        <dbReference type="SAM" id="Coils"/>
    </source>
</evidence>
<keyword evidence="2" id="KW-1133">Transmembrane helix</keyword>
<feature type="transmembrane region" description="Helical" evidence="2">
    <location>
        <begin position="435"/>
        <end position="461"/>
    </location>
</feature>
<evidence type="ECO:0008006" key="5">
    <source>
        <dbReference type="Google" id="ProtNLM"/>
    </source>
</evidence>
<feature type="transmembrane region" description="Helical" evidence="2">
    <location>
        <begin position="21"/>
        <end position="46"/>
    </location>
</feature>
<evidence type="ECO:0000256" key="2">
    <source>
        <dbReference type="SAM" id="Phobius"/>
    </source>
</evidence>
<name>A0ABS6HC25_9PROT</name>
<keyword evidence="1" id="KW-0175">Coiled coil</keyword>
<reference evidence="3 4" key="1">
    <citation type="submission" date="2021-01" db="EMBL/GenBank/DDBJ databases">
        <title>Roseomonas sp. nov, a bacterium isolated from an oil production mixture in Yumen Oilfield.</title>
        <authorList>
            <person name="Wu D."/>
        </authorList>
    </citation>
    <scope>NUCLEOTIDE SEQUENCE [LARGE SCALE GENOMIC DNA]</scope>
    <source>
        <strain evidence="3 4">ROY-5-3</strain>
    </source>
</reference>
<accession>A0ABS6HC25</accession>